<dbReference type="Proteomes" id="UP000827092">
    <property type="component" value="Unassembled WGS sequence"/>
</dbReference>
<keyword evidence="2" id="KW-1185">Reference proteome</keyword>
<evidence type="ECO:0000313" key="2">
    <source>
        <dbReference type="Proteomes" id="UP000827092"/>
    </source>
</evidence>
<organism evidence="1 2">
    <name type="scientific">Oedothorax gibbosus</name>
    <dbReference type="NCBI Taxonomy" id="931172"/>
    <lineage>
        <taxon>Eukaryota</taxon>
        <taxon>Metazoa</taxon>
        <taxon>Ecdysozoa</taxon>
        <taxon>Arthropoda</taxon>
        <taxon>Chelicerata</taxon>
        <taxon>Arachnida</taxon>
        <taxon>Araneae</taxon>
        <taxon>Araneomorphae</taxon>
        <taxon>Entelegynae</taxon>
        <taxon>Araneoidea</taxon>
        <taxon>Linyphiidae</taxon>
        <taxon>Erigoninae</taxon>
        <taxon>Oedothorax</taxon>
    </lineage>
</organism>
<name>A0AAV6URD1_9ARAC</name>
<evidence type="ECO:0000313" key="1">
    <source>
        <dbReference type="EMBL" id="KAG8186363.1"/>
    </source>
</evidence>
<dbReference type="EMBL" id="JAFNEN010000304">
    <property type="protein sequence ID" value="KAG8186363.1"/>
    <property type="molecule type" value="Genomic_DNA"/>
</dbReference>
<gene>
    <name evidence="1" type="ORF">JTE90_026782</name>
</gene>
<protein>
    <submittedName>
        <fullName evidence="1">Uncharacterized protein</fullName>
    </submittedName>
</protein>
<comment type="caution">
    <text evidence="1">The sequence shown here is derived from an EMBL/GenBank/DDBJ whole genome shotgun (WGS) entry which is preliminary data.</text>
</comment>
<sequence>MSSSKSPLPLKFNCKKEFMSKEVVRQVPQNRQRWYTSALSALTSSVSASLASTLEKRKERSSTATRFEADFEEQLDGYETNLLRQSVK</sequence>
<reference evidence="1 2" key="1">
    <citation type="journal article" date="2022" name="Nat. Ecol. Evol.">
        <title>A masculinizing supergene underlies an exaggerated male reproductive morph in a spider.</title>
        <authorList>
            <person name="Hendrickx F."/>
            <person name="De Corte Z."/>
            <person name="Sonet G."/>
            <person name="Van Belleghem S.M."/>
            <person name="Kostlbacher S."/>
            <person name="Vangestel C."/>
        </authorList>
    </citation>
    <scope>NUCLEOTIDE SEQUENCE [LARGE SCALE GENOMIC DNA]</scope>
    <source>
        <strain evidence="1">W744_W776</strain>
    </source>
</reference>
<accession>A0AAV6URD1</accession>
<proteinExistence type="predicted"/>
<dbReference type="AlphaFoldDB" id="A0AAV6URD1"/>